<evidence type="ECO:0000313" key="2">
    <source>
        <dbReference type="Proteomes" id="UP000244754"/>
    </source>
</evidence>
<reference evidence="2" key="1">
    <citation type="submission" date="2018-01" db="EMBL/GenBank/DDBJ databases">
        <authorList>
            <person name="Li J."/>
        </authorList>
    </citation>
    <scope>NUCLEOTIDE SEQUENCE [LARGE SCALE GENOMIC DNA]</scope>
    <source>
        <strain evidence="2">2184</strain>
    </source>
</reference>
<accession>A0A2S0WCZ5</accession>
<dbReference type="GO" id="GO:0015074">
    <property type="term" value="P:DNA integration"/>
    <property type="evidence" value="ECO:0007669"/>
    <property type="project" value="InterPro"/>
</dbReference>
<dbReference type="Proteomes" id="UP000244754">
    <property type="component" value="Chromosome"/>
</dbReference>
<dbReference type="PANTHER" id="PTHR47515:SF2">
    <property type="entry name" value="INTEGRASE CORE DOMAIN PROTEIN"/>
    <property type="match status" value="1"/>
</dbReference>
<organism evidence="1 2">
    <name type="scientific">Corynebacterium liangguodongii</name>
    <dbReference type="NCBI Taxonomy" id="2079535"/>
    <lineage>
        <taxon>Bacteria</taxon>
        <taxon>Bacillati</taxon>
        <taxon>Actinomycetota</taxon>
        <taxon>Actinomycetes</taxon>
        <taxon>Mycobacteriales</taxon>
        <taxon>Corynebacteriaceae</taxon>
        <taxon>Corynebacterium</taxon>
    </lineage>
</organism>
<name>A0A2S0WCZ5_9CORY</name>
<proteinExistence type="predicted"/>
<dbReference type="PANTHER" id="PTHR47515">
    <property type="entry name" value="LOW CALCIUM RESPONSE LOCUS PROTEIN T"/>
    <property type="match status" value="1"/>
</dbReference>
<dbReference type="Pfam" id="PF00665">
    <property type="entry name" value="rve"/>
    <property type="match status" value="1"/>
</dbReference>
<dbReference type="GO" id="GO:0003676">
    <property type="term" value="F:nucleic acid binding"/>
    <property type="evidence" value="ECO:0007669"/>
    <property type="project" value="InterPro"/>
</dbReference>
<dbReference type="InterPro" id="IPR012337">
    <property type="entry name" value="RNaseH-like_sf"/>
</dbReference>
<dbReference type="AlphaFoldDB" id="A0A2S0WCZ5"/>
<keyword evidence="2" id="KW-1185">Reference proteome</keyword>
<evidence type="ECO:0000313" key="1">
    <source>
        <dbReference type="EMBL" id="AWB83647.1"/>
    </source>
</evidence>
<dbReference type="InterPro" id="IPR036397">
    <property type="entry name" value="RNaseH_sf"/>
</dbReference>
<gene>
    <name evidence="1" type="ORF">C3E79_03390</name>
</gene>
<dbReference type="KEGG" id="clia:C3E79_03390"/>
<dbReference type="PROSITE" id="PS50994">
    <property type="entry name" value="INTEGRASE"/>
    <property type="match status" value="1"/>
</dbReference>
<sequence length="151" mass="16803">MKGRQAGFTCGHDMVSRLRRQEGLRVFPRKAPKRQCLPAPTPHTQSAACLGDVWALDFQFDSGYQGKAFKICNMIDEFTREHGGFEVARSITATAVIDLLENVAAARDGRPRVVRMDNGPKFISHELTQWAGKQDRARHCRCVHPAGNALA</sequence>
<dbReference type="EMBL" id="CP026948">
    <property type="protein sequence ID" value="AWB83647.1"/>
    <property type="molecule type" value="Genomic_DNA"/>
</dbReference>
<dbReference type="Gene3D" id="3.30.420.10">
    <property type="entry name" value="Ribonuclease H-like superfamily/Ribonuclease H"/>
    <property type="match status" value="1"/>
</dbReference>
<dbReference type="SUPFAM" id="SSF53098">
    <property type="entry name" value="Ribonuclease H-like"/>
    <property type="match status" value="1"/>
</dbReference>
<protein>
    <submittedName>
        <fullName evidence="1">Uncharacterized protein</fullName>
    </submittedName>
</protein>
<dbReference type="InterPro" id="IPR001584">
    <property type="entry name" value="Integrase_cat-core"/>
</dbReference>